<evidence type="ECO:0000313" key="3">
    <source>
        <dbReference type="Proteomes" id="UP000011083"/>
    </source>
</evidence>
<reference evidence="2 3" key="1">
    <citation type="journal article" date="2013" name="Genome Biol.">
        <title>Genome of Acanthamoeba castellanii highlights extensive lateral gene transfer and early evolution of tyrosine kinase signaling.</title>
        <authorList>
            <person name="Clarke M."/>
            <person name="Lohan A.J."/>
            <person name="Liu B."/>
            <person name="Lagkouvardos I."/>
            <person name="Roy S."/>
            <person name="Zafar N."/>
            <person name="Bertelli C."/>
            <person name="Schilde C."/>
            <person name="Kianianmomeni A."/>
            <person name="Burglin T.R."/>
            <person name="Frech C."/>
            <person name="Turcotte B."/>
            <person name="Kopec K.O."/>
            <person name="Synnott J.M."/>
            <person name="Choo C."/>
            <person name="Paponov I."/>
            <person name="Finkler A."/>
            <person name="Soon Heng Tan C."/>
            <person name="Hutchins A.P."/>
            <person name="Weinmeier T."/>
            <person name="Rattei T."/>
            <person name="Chu J.S."/>
            <person name="Gimenez G."/>
            <person name="Irimia M."/>
            <person name="Rigden D.J."/>
            <person name="Fitzpatrick D.A."/>
            <person name="Lorenzo-Morales J."/>
            <person name="Bateman A."/>
            <person name="Chiu C.H."/>
            <person name="Tang P."/>
            <person name="Hegemann P."/>
            <person name="Fromm H."/>
            <person name="Raoult D."/>
            <person name="Greub G."/>
            <person name="Miranda-Saavedra D."/>
            <person name="Chen N."/>
            <person name="Nash P."/>
            <person name="Ginger M.L."/>
            <person name="Horn M."/>
            <person name="Schaap P."/>
            <person name="Caler L."/>
            <person name="Loftus B."/>
        </authorList>
    </citation>
    <scope>NUCLEOTIDE SEQUENCE [LARGE SCALE GENOMIC DNA]</scope>
    <source>
        <strain evidence="2 3">Neff</strain>
    </source>
</reference>
<dbReference type="OrthoDB" id="184284at2759"/>
<organism evidence="2 3">
    <name type="scientific">Acanthamoeba castellanii (strain ATCC 30010 / Neff)</name>
    <dbReference type="NCBI Taxonomy" id="1257118"/>
    <lineage>
        <taxon>Eukaryota</taxon>
        <taxon>Amoebozoa</taxon>
        <taxon>Discosea</taxon>
        <taxon>Longamoebia</taxon>
        <taxon>Centramoebida</taxon>
        <taxon>Acanthamoebidae</taxon>
        <taxon>Acanthamoeba</taxon>
    </lineage>
</organism>
<dbReference type="PANTHER" id="PTHR44843:SF14">
    <property type="entry name" value="METHYLTRANSFERASE TYPE 11 DOMAIN-CONTAINING PROTEIN"/>
    <property type="match status" value="1"/>
</dbReference>
<accession>L8GRZ0</accession>
<dbReference type="Pfam" id="PF05050">
    <property type="entry name" value="Methyltransf_21"/>
    <property type="match status" value="1"/>
</dbReference>
<dbReference type="KEGG" id="acan:ACA1_379320"/>
<dbReference type="GeneID" id="14916287"/>
<dbReference type="EMBL" id="KB008025">
    <property type="protein sequence ID" value="ELR15750.1"/>
    <property type="molecule type" value="Genomic_DNA"/>
</dbReference>
<dbReference type="PANTHER" id="PTHR44843">
    <property type="entry name" value="METHYLTRANSFERASE"/>
    <property type="match status" value="1"/>
</dbReference>
<proteinExistence type="predicted"/>
<feature type="domain" description="Methyltransferase FkbM" evidence="1">
    <location>
        <begin position="156"/>
        <end position="256"/>
    </location>
</feature>
<dbReference type="VEuPathDB" id="AmoebaDB:ACA1_379320"/>
<keyword evidence="3" id="KW-1185">Reference proteome</keyword>
<sequence length="265" mass="31085">MTQWHDRGYTLPPFHLLPLPQLEVEPLSPEDMFRTPAVNGIFEDPEDRSLLRLLPHSIHKFVCELNRAALDQRGFECDKALPLRAVLDIVLPPRRVYLDLGTKKFDSSVGWFQREYPVEFSQIYSWEMVPDLFVKPSVNFAAAEMNLTLGEAERWLNSITHFTAKVTAQADQSESDVVHFLQTHVRPEDFVVMKMDIEGEEWNIIPRLEATGAMHLIDEFFVEVHFHHPMMQPHSWGKFSHTLEETTEMVQRLRSREDLFFHYWP</sequence>
<dbReference type="Proteomes" id="UP000011083">
    <property type="component" value="Unassembled WGS sequence"/>
</dbReference>
<protein>
    <recommendedName>
        <fullName evidence="1">Methyltransferase FkbM domain-containing protein</fullName>
    </recommendedName>
</protein>
<dbReference type="AlphaFoldDB" id="L8GRZ0"/>
<gene>
    <name evidence="2" type="ORF">ACA1_379320</name>
</gene>
<dbReference type="InterPro" id="IPR006342">
    <property type="entry name" value="FkbM_mtfrase"/>
</dbReference>
<name>L8GRZ0_ACACF</name>
<evidence type="ECO:0000313" key="2">
    <source>
        <dbReference type="EMBL" id="ELR15750.1"/>
    </source>
</evidence>
<dbReference type="RefSeq" id="XP_004337763.1">
    <property type="nucleotide sequence ID" value="XM_004337715.1"/>
</dbReference>
<evidence type="ECO:0000259" key="1">
    <source>
        <dbReference type="Pfam" id="PF05050"/>
    </source>
</evidence>